<evidence type="ECO:0000313" key="3">
    <source>
        <dbReference type="Proteomes" id="UP000015241"/>
    </source>
</evidence>
<feature type="compositionally biased region" description="Polar residues" evidence="1">
    <location>
        <begin position="1"/>
        <end position="43"/>
    </location>
</feature>
<sequence length="984" mass="106444">MPPSRTRASLQRSRATLSQSENTRGAAHLSQTSAPESTPSIRTRSTDKRDAGATTEGVRGREHLAPATNASRKTQTAPSISSRHFSTTQGSTPAQGGTLTKSIPRKRALPADDTQAPPSAQIRTSPRKAARSSTTQPLAPKANILPSPSESASSRKRPRLAAPEPQNASQLETLNLSQVTDPYEVVPSSQSDEQELIAPKVTKKDPTAVKEAVDLWRREAETDVRLEEPVDLPRPDAEVAMDVDGPEESLGSPLSSIPTGLQTPSERPITPPPEAHAPPVPPALVALDQESRTAQIIADIKARAYAAALSSPESVCAELKELGYHDSSSDESEEDFMVAFNKFDKGKGKARASPLAKKPTRSGTSASKTSLQDKAGSARYSLRRKEPDASRVKNSRMPTLVSASSARGKRQTDPLEALLKEKRRVDKRGGGEDALLAAEAAISSTSKEKQAKAKANLMREMDEEDSSDVDPAWMDEHAAMDVVKKSARRFKSRSSSPGFNFDEDSDEESDGELEEVRQQALKELGEEGGQKVGHILSGNRLLREAMSKVRLRDRVLGVPLWDDSPSDDGEDDMEVVCLPVLSFSEADIQAYPLLGMLQDATRQEDVLRLGMLLHSGVLKTLQPAHAAMLVPWLYAIAADPIDHQYTEHAYHSLLSLAQIVPKSESGLSADLLVSTLVQLGAKLGACPELSQVPPCKRISGVASEQRERTLYRILSIVTAFAREEALRPGDVPLIILLLILTALDRATLPELERDVIVAIEAISQSIPTSEAGVVIEATVCTRLVEFAKKQAPMNQALMLSFIIGGCTQTGRIARNIAHALLLEENTYTPMPSLTPIVNLLSPTAGSSGIFDIQGNTSKADYYEDLCCYIDILSKALSDIPGYTALEKEASTRVPPLIQGESPKKGAAGEREPTHLEQIKALLDVLHGKIVDTRAAFLDRSRAKAAIQRLSLRVHYQRVASLRSGPGTGKRSNLRSYFAQHKSGV</sequence>
<feature type="region of interest" description="Disordered" evidence="1">
    <location>
        <begin position="1"/>
        <end position="202"/>
    </location>
</feature>
<dbReference type="Proteomes" id="UP000015241">
    <property type="component" value="Unassembled WGS sequence"/>
</dbReference>
<accession>S8FV94</accession>
<dbReference type="EMBL" id="KE504125">
    <property type="protein sequence ID" value="EPT05056.1"/>
    <property type="molecule type" value="Genomic_DNA"/>
</dbReference>
<feature type="compositionally biased region" description="Polar residues" evidence="1">
    <location>
        <begin position="68"/>
        <end position="101"/>
    </location>
</feature>
<feature type="compositionally biased region" description="Pro residues" evidence="1">
    <location>
        <begin position="269"/>
        <end position="282"/>
    </location>
</feature>
<organism evidence="2 3">
    <name type="scientific">Fomitopsis schrenkii</name>
    <name type="common">Brown rot fungus</name>
    <dbReference type="NCBI Taxonomy" id="2126942"/>
    <lineage>
        <taxon>Eukaryota</taxon>
        <taxon>Fungi</taxon>
        <taxon>Dikarya</taxon>
        <taxon>Basidiomycota</taxon>
        <taxon>Agaricomycotina</taxon>
        <taxon>Agaricomycetes</taxon>
        <taxon>Polyporales</taxon>
        <taxon>Fomitopsis</taxon>
    </lineage>
</organism>
<dbReference type="OrthoDB" id="5599613at2759"/>
<protein>
    <submittedName>
        <fullName evidence="2">Uncharacterized protein</fullName>
    </submittedName>
</protein>
<feature type="compositionally biased region" description="Polar residues" evidence="1">
    <location>
        <begin position="361"/>
        <end position="372"/>
    </location>
</feature>
<name>S8FV94_FOMSC</name>
<dbReference type="eggNOG" id="ENOG502SG96">
    <property type="taxonomic scope" value="Eukaryota"/>
</dbReference>
<keyword evidence="3" id="KW-1185">Reference proteome</keyword>
<evidence type="ECO:0000256" key="1">
    <source>
        <dbReference type="SAM" id="MobiDB-lite"/>
    </source>
</evidence>
<feature type="region of interest" description="Disordered" evidence="1">
    <location>
        <begin position="442"/>
        <end position="472"/>
    </location>
</feature>
<gene>
    <name evidence="2" type="ORF">FOMPIDRAFT_1013846</name>
</gene>
<dbReference type="STRING" id="743788.S8FV94"/>
<feature type="compositionally biased region" description="Acidic residues" evidence="1">
    <location>
        <begin position="501"/>
        <end position="513"/>
    </location>
</feature>
<feature type="compositionally biased region" description="Polar residues" evidence="1">
    <location>
        <begin position="166"/>
        <end position="180"/>
    </location>
</feature>
<feature type="region of interest" description="Disordered" evidence="1">
    <location>
        <begin position="346"/>
        <end position="430"/>
    </location>
</feature>
<dbReference type="InParanoid" id="S8FV94"/>
<dbReference type="AlphaFoldDB" id="S8FV94"/>
<feature type="compositionally biased region" description="Basic and acidic residues" evidence="1">
    <location>
        <begin position="410"/>
        <end position="430"/>
    </location>
</feature>
<proteinExistence type="predicted"/>
<dbReference type="HOGENOM" id="CLU_009595_0_0_1"/>
<feature type="compositionally biased region" description="Polar residues" evidence="1">
    <location>
        <begin position="252"/>
        <end position="265"/>
    </location>
</feature>
<feature type="region of interest" description="Disordered" evidence="1">
    <location>
        <begin position="487"/>
        <end position="515"/>
    </location>
</feature>
<reference evidence="2 3" key="1">
    <citation type="journal article" date="2012" name="Science">
        <title>The Paleozoic origin of enzymatic lignin decomposition reconstructed from 31 fungal genomes.</title>
        <authorList>
            <person name="Floudas D."/>
            <person name="Binder M."/>
            <person name="Riley R."/>
            <person name="Barry K."/>
            <person name="Blanchette R.A."/>
            <person name="Henrissat B."/>
            <person name="Martinez A.T."/>
            <person name="Otillar R."/>
            <person name="Spatafora J.W."/>
            <person name="Yadav J.S."/>
            <person name="Aerts A."/>
            <person name="Benoit I."/>
            <person name="Boyd A."/>
            <person name="Carlson A."/>
            <person name="Copeland A."/>
            <person name="Coutinho P.M."/>
            <person name="de Vries R.P."/>
            <person name="Ferreira P."/>
            <person name="Findley K."/>
            <person name="Foster B."/>
            <person name="Gaskell J."/>
            <person name="Glotzer D."/>
            <person name="Gorecki P."/>
            <person name="Heitman J."/>
            <person name="Hesse C."/>
            <person name="Hori C."/>
            <person name="Igarashi K."/>
            <person name="Jurgens J.A."/>
            <person name="Kallen N."/>
            <person name="Kersten P."/>
            <person name="Kohler A."/>
            <person name="Kuees U."/>
            <person name="Kumar T.K.A."/>
            <person name="Kuo A."/>
            <person name="LaButti K."/>
            <person name="Larrondo L.F."/>
            <person name="Lindquist E."/>
            <person name="Ling A."/>
            <person name="Lombard V."/>
            <person name="Lucas S."/>
            <person name="Lundell T."/>
            <person name="Martin R."/>
            <person name="McLaughlin D.J."/>
            <person name="Morgenstern I."/>
            <person name="Morin E."/>
            <person name="Murat C."/>
            <person name="Nagy L.G."/>
            <person name="Nolan M."/>
            <person name="Ohm R.A."/>
            <person name="Patyshakuliyeva A."/>
            <person name="Rokas A."/>
            <person name="Ruiz-Duenas F.J."/>
            <person name="Sabat G."/>
            <person name="Salamov A."/>
            <person name="Samejima M."/>
            <person name="Schmutz J."/>
            <person name="Slot J.C."/>
            <person name="St John F."/>
            <person name="Stenlid J."/>
            <person name="Sun H."/>
            <person name="Sun S."/>
            <person name="Syed K."/>
            <person name="Tsang A."/>
            <person name="Wiebenga A."/>
            <person name="Young D."/>
            <person name="Pisabarro A."/>
            <person name="Eastwood D.C."/>
            <person name="Martin F."/>
            <person name="Cullen D."/>
            <person name="Grigoriev I.V."/>
            <person name="Hibbett D.S."/>
        </authorList>
    </citation>
    <scope>NUCLEOTIDE SEQUENCE</scope>
    <source>
        <strain evidence="3">FP-58527</strain>
    </source>
</reference>
<feature type="compositionally biased region" description="Basic and acidic residues" evidence="1">
    <location>
        <begin position="226"/>
        <end position="237"/>
    </location>
</feature>
<feature type="region of interest" description="Disordered" evidence="1">
    <location>
        <begin position="226"/>
        <end position="283"/>
    </location>
</feature>
<evidence type="ECO:0000313" key="2">
    <source>
        <dbReference type="EMBL" id="EPT05056.1"/>
    </source>
</evidence>